<evidence type="ECO:0000313" key="2">
    <source>
        <dbReference type="Proteomes" id="UP000249873"/>
    </source>
</evidence>
<proteinExistence type="predicted"/>
<gene>
    <name evidence="1" type="ORF">DJ013_05700</name>
</gene>
<dbReference type="EMBL" id="CP029480">
    <property type="protein sequence ID" value="AWV97685.1"/>
    <property type="molecule type" value="Genomic_DNA"/>
</dbReference>
<dbReference type="AlphaFoldDB" id="A0A2Z4G9B1"/>
<keyword evidence="2" id="KW-1185">Reference proteome</keyword>
<evidence type="ECO:0000313" key="1">
    <source>
        <dbReference type="EMBL" id="AWV97685.1"/>
    </source>
</evidence>
<reference evidence="1 2" key="1">
    <citation type="submission" date="2018-05" db="EMBL/GenBank/DDBJ databases">
        <title>Complete genome sequence of Arcticibacterium luteifluviistationis SM1504T, a cytophagaceae bacterium isolated from Arctic surface seawater.</title>
        <authorList>
            <person name="Li Y."/>
            <person name="Qin Q.-L."/>
        </authorList>
    </citation>
    <scope>NUCLEOTIDE SEQUENCE [LARGE SCALE GENOMIC DNA]</scope>
    <source>
        <strain evidence="1 2">SM1504</strain>
    </source>
</reference>
<protein>
    <submittedName>
        <fullName evidence="1">Uncharacterized protein</fullName>
    </submittedName>
</protein>
<dbReference type="KEGG" id="als:DJ013_05700"/>
<name>A0A2Z4G9B1_9BACT</name>
<accession>A0A2Z4G9B1</accession>
<sequence>MASLTDNKIVDLLRSDKISERNKGGLLFEKSFKSKSISYLKKSFKGVSYEDVWQEAAAQMIVNIVERKYNPIPNASMFTYFYFILKSEAIKESGFNNSATVDIRDLEIEDFNKHYDPFEILRLKEFRKFFSECLKRQKEPYVQLLKNIYMKGLRLKDFHEELGIETYSNAKVKHFTGKKKLLTCLKSKLDYGDK</sequence>
<dbReference type="RefSeq" id="WP_111370787.1">
    <property type="nucleotide sequence ID" value="NZ_CP029480.1"/>
</dbReference>
<organism evidence="1 2">
    <name type="scientific">Arcticibacterium luteifluviistationis</name>
    <dbReference type="NCBI Taxonomy" id="1784714"/>
    <lineage>
        <taxon>Bacteria</taxon>
        <taxon>Pseudomonadati</taxon>
        <taxon>Bacteroidota</taxon>
        <taxon>Cytophagia</taxon>
        <taxon>Cytophagales</taxon>
        <taxon>Leadbetterellaceae</taxon>
        <taxon>Arcticibacterium</taxon>
    </lineage>
</organism>
<dbReference type="Proteomes" id="UP000249873">
    <property type="component" value="Chromosome"/>
</dbReference>